<dbReference type="EMBL" id="WNCR01000013">
    <property type="protein sequence ID" value="MTU30938.1"/>
    <property type="molecule type" value="Genomic_DNA"/>
</dbReference>
<dbReference type="Proteomes" id="UP000437446">
    <property type="component" value="Unassembled WGS sequence"/>
</dbReference>
<evidence type="ECO:0000313" key="4">
    <source>
        <dbReference type="EMBL" id="RGN51883.1"/>
    </source>
</evidence>
<reference evidence="1" key="3">
    <citation type="submission" date="2022-01" db="EMBL/GenBank/DDBJ databases">
        <title>Novel bile acid biosynthetic pathways are enriched in the microbiome of centenarians.</title>
        <authorList>
            <person name="Sato Y."/>
            <person name="Atarashi K."/>
            <person name="Plichta R.D."/>
            <person name="Arai Y."/>
            <person name="Sasajima S."/>
            <person name="Kearney M.S."/>
            <person name="Suda W."/>
            <person name="Takeshita K."/>
            <person name="Sasaki T."/>
            <person name="Okamoto S."/>
            <person name="Skelly N.A."/>
            <person name="Okamura Y."/>
            <person name="Vlamakis H."/>
            <person name="Li Y."/>
            <person name="Tanoue T."/>
            <person name="Takei H."/>
            <person name="Nittono H."/>
            <person name="Narushima S."/>
            <person name="Irie J."/>
            <person name="Itoh H."/>
            <person name="Moriya K."/>
            <person name="Sugiura Y."/>
            <person name="Suematsu M."/>
            <person name="Moritoki N."/>
            <person name="Shibata S."/>
            <person name="Littman R.D."/>
            <person name="Fischbach A.M."/>
            <person name="Uwamino Y."/>
            <person name="Inoue T."/>
            <person name="Honda A."/>
            <person name="Hattori M."/>
            <person name="Murai T."/>
            <person name="Xavier J.R."/>
            <person name="Hirose N."/>
            <person name="Honda K."/>
        </authorList>
    </citation>
    <scope>NUCLEOTIDE SEQUENCE</scope>
    <source>
        <strain evidence="1">CE91-St3</strain>
    </source>
</reference>
<dbReference type="EMBL" id="BQNZ01000004">
    <property type="protein sequence ID" value="GKH73854.1"/>
    <property type="molecule type" value="Genomic_DNA"/>
</dbReference>
<evidence type="ECO:0000313" key="2">
    <source>
        <dbReference type="EMBL" id="MTU30938.1"/>
    </source>
</evidence>
<dbReference type="Proteomes" id="UP000285173">
    <property type="component" value="Unassembled WGS sequence"/>
</dbReference>
<evidence type="ECO:0000313" key="7">
    <source>
        <dbReference type="Proteomes" id="UP000261088"/>
    </source>
</evidence>
<dbReference type="RefSeq" id="WP_005640887.1">
    <property type="nucleotide sequence ID" value="NZ_BAABYG010000001.1"/>
</dbReference>
<dbReference type="STRING" id="46503.ERS852463_01857"/>
<dbReference type="OrthoDB" id="7068138at2"/>
<organism evidence="6 8">
    <name type="scientific">Parabacteroides merdae</name>
    <dbReference type="NCBI Taxonomy" id="46503"/>
    <lineage>
        <taxon>Bacteria</taxon>
        <taxon>Pseudomonadati</taxon>
        <taxon>Bacteroidota</taxon>
        <taxon>Bacteroidia</taxon>
        <taxon>Bacteroidales</taxon>
        <taxon>Tannerellaceae</taxon>
        <taxon>Parabacteroides</taxon>
    </lineage>
</organism>
<evidence type="ECO:0000313" key="3">
    <source>
        <dbReference type="EMBL" id="MTU69230.1"/>
    </source>
</evidence>
<dbReference type="EMBL" id="QRKC01000004">
    <property type="protein sequence ID" value="RHH77347.1"/>
    <property type="molecule type" value="Genomic_DNA"/>
</dbReference>
<evidence type="ECO:0000313" key="9">
    <source>
        <dbReference type="Proteomes" id="UP000285173"/>
    </source>
</evidence>
<dbReference type="Proteomes" id="UP000448908">
    <property type="component" value="Unassembled WGS sequence"/>
</dbReference>
<evidence type="ECO:0000313" key="5">
    <source>
        <dbReference type="EMBL" id="RGZ48935.1"/>
    </source>
</evidence>
<accession>A0A351DXD7</accession>
<dbReference type="Proteomes" id="UP001055114">
    <property type="component" value="Unassembled WGS sequence"/>
</dbReference>
<reference evidence="10 11" key="2">
    <citation type="journal article" date="2019" name="Nat. Med.">
        <title>A library of human gut bacterial isolates paired with longitudinal multiomics data enables mechanistic microbiome research.</title>
        <authorList>
            <person name="Poyet M."/>
            <person name="Groussin M."/>
            <person name="Gibbons S.M."/>
            <person name="Avila-Pacheco J."/>
            <person name="Jiang X."/>
            <person name="Kearney S.M."/>
            <person name="Perrotta A.R."/>
            <person name="Berdy B."/>
            <person name="Zhao S."/>
            <person name="Lieberman T.D."/>
            <person name="Swanson P.K."/>
            <person name="Smith M."/>
            <person name="Roesemann S."/>
            <person name="Alexander J.E."/>
            <person name="Rich S.A."/>
            <person name="Livny J."/>
            <person name="Vlamakis H."/>
            <person name="Clish C."/>
            <person name="Bullock K."/>
            <person name="Deik A."/>
            <person name="Scott J."/>
            <person name="Pierce K.A."/>
            <person name="Xavier R.J."/>
            <person name="Alm E.J."/>
        </authorList>
    </citation>
    <scope>NUCLEOTIDE SEQUENCE [LARGE SCALE GENOMIC DNA]</scope>
    <source>
        <strain evidence="3 11">BIOML-A16</strain>
        <strain evidence="2 10">BIOML-A25</strain>
    </source>
</reference>
<proteinExistence type="predicted"/>
<dbReference type="GeneID" id="49202712"/>
<name>A0A351DXD7_9BACT</name>
<dbReference type="EMBL" id="WNDA01000012">
    <property type="protein sequence ID" value="MTU69230.1"/>
    <property type="molecule type" value="Genomic_DNA"/>
</dbReference>
<gene>
    <name evidence="1" type="ORF">CE91St3_37170</name>
    <name evidence="6" type="ORF">DW191_11490</name>
    <name evidence="5" type="ORF">DW986_08275</name>
    <name evidence="4" type="ORF">DXB61_09905</name>
    <name evidence="2" type="ORF">GMD66_17340</name>
    <name evidence="3" type="ORF">GMD92_09105</name>
</gene>
<evidence type="ECO:0000313" key="11">
    <source>
        <dbReference type="Proteomes" id="UP000448908"/>
    </source>
</evidence>
<sequence length="239" mass="28114">MGKYSFVLSDTLYKQYYLFKEHQDYDKDILLHLLKFRCGEFLTNTRQLDDIGIGDRVSKSLYDSLKHARLTKQTLEELARKTDYKLILCDDRTDYPYVNIMSDQISSHITGCFYRNAHRDKAIRHIRALCQDAKKICLYDQYLNACKDVLKLILPNKKVELVYHSKHLNDSAVADLQKYNPQWSFSLDDSLLTHHDRYIVIDNKMEIILSSGFMYLELTGKELTYVVRPVQENRLLVNG</sequence>
<evidence type="ECO:0000313" key="6">
    <source>
        <dbReference type="EMBL" id="RHH77347.1"/>
    </source>
</evidence>
<dbReference type="EMBL" id="QSEF01000009">
    <property type="protein sequence ID" value="RGZ48935.1"/>
    <property type="molecule type" value="Genomic_DNA"/>
</dbReference>
<evidence type="ECO:0000313" key="8">
    <source>
        <dbReference type="Proteomes" id="UP000283732"/>
    </source>
</evidence>
<dbReference type="AlphaFoldDB" id="A0A351DXD7"/>
<evidence type="ECO:0000313" key="10">
    <source>
        <dbReference type="Proteomes" id="UP000437446"/>
    </source>
</evidence>
<dbReference type="EMBL" id="QSUP01000009">
    <property type="protein sequence ID" value="RGN51883.1"/>
    <property type="molecule type" value="Genomic_DNA"/>
</dbReference>
<evidence type="ECO:0000313" key="1">
    <source>
        <dbReference type="EMBL" id="GKH73854.1"/>
    </source>
</evidence>
<comment type="caution">
    <text evidence="6">The sequence shown here is derived from an EMBL/GenBank/DDBJ whole genome shotgun (WGS) entry which is preliminary data.</text>
</comment>
<dbReference type="Proteomes" id="UP000283732">
    <property type="component" value="Unassembled WGS sequence"/>
</dbReference>
<reference evidence="7 8" key="1">
    <citation type="submission" date="2018-08" db="EMBL/GenBank/DDBJ databases">
        <title>A genome reference for cultivated species of the human gut microbiota.</title>
        <authorList>
            <person name="Zou Y."/>
            <person name="Xue W."/>
            <person name="Luo G."/>
        </authorList>
    </citation>
    <scope>NUCLEOTIDE SEQUENCE [LARGE SCALE GENOMIC DNA]</scope>
    <source>
        <strain evidence="6 8">AM16-50</strain>
        <strain evidence="5 9">AM50-15</strain>
        <strain evidence="4 7">OM05-11AA</strain>
    </source>
</reference>
<dbReference type="Proteomes" id="UP000261088">
    <property type="component" value="Unassembled WGS sequence"/>
</dbReference>
<protein>
    <submittedName>
        <fullName evidence="6">Uncharacterized protein</fullName>
    </submittedName>
</protein>